<dbReference type="InterPro" id="IPR036055">
    <property type="entry name" value="LDL_receptor-like_sf"/>
</dbReference>
<keyword evidence="4" id="KW-0449">Lipoprotein</keyword>
<keyword evidence="4" id="KW-0675">Receptor</keyword>
<protein>
    <submittedName>
        <fullName evidence="4">Low-density lipoprotein receptor-related protein 4</fullName>
    </submittedName>
</protein>
<dbReference type="EMBL" id="OX597819">
    <property type="protein sequence ID" value="CAI9724552.1"/>
    <property type="molecule type" value="Genomic_DNA"/>
</dbReference>
<gene>
    <name evidence="4" type="ORF">OCTVUL_1B009936</name>
</gene>
<keyword evidence="1 2" id="KW-1015">Disulfide bond</keyword>
<evidence type="ECO:0000313" key="4">
    <source>
        <dbReference type="EMBL" id="CAI9724552.1"/>
    </source>
</evidence>
<keyword evidence="5" id="KW-1185">Reference proteome</keyword>
<name>A0AA36F4U5_OCTVU</name>
<dbReference type="Proteomes" id="UP001162480">
    <property type="component" value="Chromosome 6"/>
</dbReference>
<comment type="caution">
    <text evidence="2">Lacks conserved residue(s) required for the propagation of feature annotation.</text>
</comment>
<sequence length="86" mass="9712">MKAIITFIIVFGYFHVLTATDCQCSESMFSCGDSKCTCIPVALVCDKDYDCANKNDEKHCSRFRYPRRVYHDGIPTTTSEVEGSKI</sequence>
<feature type="chain" id="PRO_5041392450" evidence="3">
    <location>
        <begin position="20"/>
        <end position="86"/>
    </location>
</feature>
<proteinExistence type="predicted"/>
<organism evidence="4 5">
    <name type="scientific">Octopus vulgaris</name>
    <name type="common">Common octopus</name>
    <dbReference type="NCBI Taxonomy" id="6645"/>
    <lineage>
        <taxon>Eukaryota</taxon>
        <taxon>Metazoa</taxon>
        <taxon>Spiralia</taxon>
        <taxon>Lophotrochozoa</taxon>
        <taxon>Mollusca</taxon>
        <taxon>Cephalopoda</taxon>
        <taxon>Coleoidea</taxon>
        <taxon>Octopodiformes</taxon>
        <taxon>Octopoda</taxon>
        <taxon>Incirrata</taxon>
        <taxon>Octopodidae</taxon>
        <taxon>Octopus</taxon>
    </lineage>
</organism>
<dbReference type="Pfam" id="PF00057">
    <property type="entry name" value="Ldl_recept_a"/>
    <property type="match status" value="1"/>
</dbReference>
<evidence type="ECO:0000256" key="3">
    <source>
        <dbReference type="SAM" id="SignalP"/>
    </source>
</evidence>
<reference evidence="4" key="1">
    <citation type="submission" date="2023-08" db="EMBL/GenBank/DDBJ databases">
        <authorList>
            <person name="Alioto T."/>
            <person name="Alioto T."/>
            <person name="Gomez Garrido J."/>
        </authorList>
    </citation>
    <scope>NUCLEOTIDE SEQUENCE</scope>
</reference>
<dbReference type="InterPro" id="IPR002172">
    <property type="entry name" value="LDrepeatLR_classA_rpt"/>
</dbReference>
<dbReference type="Gene3D" id="2.40.128.620">
    <property type="match status" value="1"/>
</dbReference>
<feature type="signal peptide" evidence="3">
    <location>
        <begin position="1"/>
        <end position="19"/>
    </location>
</feature>
<dbReference type="SUPFAM" id="SSF57424">
    <property type="entry name" value="LDL receptor-like module"/>
    <property type="match status" value="1"/>
</dbReference>
<evidence type="ECO:0000256" key="2">
    <source>
        <dbReference type="PROSITE-ProRule" id="PRU00124"/>
    </source>
</evidence>
<dbReference type="AlphaFoldDB" id="A0AA36F4U5"/>
<keyword evidence="3" id="KW-0732">Signal</keyword>
<evidence type="ECO:0000256" key="1">
    <source>
        <dbReference type="ARBA" id="ARBA00023157"/>
    </source>
</evidence>
<dbReference type="SMART" id="SM00192">
    <property type="entry name" value="LDLa"/>
    <property type="match status" value="1"/>
</dbReference>
<dbReference type="PROSITE" id="PS50068">
    <property type="entry name" value="LDLRA_2"/>
    <property type="match status" value="1"/>
</dbReference>
<evidence type="ECO:0000313" key="5">
    <source>
        <dbReference type="Proteomes" id="UP001162480"/>
    </source>
</evidence>
<accession>A0AA36F4U5</accession>
<dbReference type="CDD" id="cd00112">
    <property type="entry name" value="LDLa"/>
    <property type="match status" value="1"/>
</dbReference>
<feature type="disulfide bond" evidence="2">
    <location>
        <begin position="45"/>
        <end position="60"/>
    </location>
</feature>